<dbReference type="Pfam" id="PF08402">
    <property type="entry name" value="TOBE_2"/>
    <property type="match status" value="1"/>
</dbReference>
<dbReference type="PANTHER" id="PTHR42781">
    <property type="entry name" value="SPERMIDINE/PUTRESCINE IMPORT ATP-BINDING PROTEIN POTA"/>
    <property type="match status" value="1"/>
</dbReference>
<dbReference type="InterPro" id="IPR013611">
    <property type="entry name" value="Transp-assoc_OB_typ2"/>
</dbReference>
<evidence type="ECO:0000256" key="5">
    <source>
        <dbReference type="ARBA" id="ARBA00022741"/>
    </source>
</evidence>
<keyword evidence="1" id="KW-0813">Transport</keyword>
<name>A0ABU3WLH7_9NOCA</name>
<dbReference type="PROSITE" id="PS00211">
    <property type="entry name" value="ABC_TRANSPORTER_1"/>
    <property type="match status" value="1"/>
</dbReference>
<dbReference type="InterPro" id="IPR017871">
    <property type="entry name" value="ABC_transporter-like_CS"/>
</dbReference>
<protein>
    <submittedName>
        <fullName evidence="12">ABC transporter ATP-binding protein</fullName>
    </submittedName>
</protein>
<evidence type="ECO:0000256" key="4">
    <source>
        <dbReference type="ARBA" id="ARBA00022519"/>
    </source>
</evidence>
<dbReference type="SMART" id="SM00382">
    <property type="entry name" value="AAA"/>
    <property type="match status" value="1"/>
</dbReference>
<sequence length="343" mass="36071">MNGLTVDKVCARYGRTEVVTDVSVEVPRGDLLAVLGPSGGGKTTLLRVIAGLHPAAAGRVVADGRTVTDLPPERRGVGLVPQEGALFPHLDVARNIGYGLTRPTWDSRVRQRAARARRVEELLDLVGLAGMGRRKPSELSGGQQQRVALARALAPRPAVVLLDEPFSALDAGLRSSLRADVRVLLREQQVAAVLVTHDQAEALAIADRVAVMLDGRLAQAGTPEEVYRTPASIAVGEFVGEAIVLDAEAEGDHAHTAVGKVQLIAPGRGTGRILVRPEQIAVEPALDDSPFTIRDIAFGGAHSEVRVDGPGAAIRSLRGSVDDLRAGDAVSVRVCAPVPFYAG</sequence>
<dbReference type="InterPro" id="IPR050093">
    <property type="entry name" value="ABC_SmlMolc_Importer"/>
</dbReference>
<gene>
    <name evidence="12" type="ORF">F8M49_04250</name>
</gene>
<evidence type="ECO:0000256" key="1">
    <source>
        <dbReference type="ARBA" id="ARBA00022448"/>
    </source>
</evidence>
<evidence type="ECO:0000256" key="9">
    <source>
        <dbReference type="ARBA" id="ARBA00023065"/>
    </source>
</evidence>
<accession>A0ABU3WLH7</accession>
<dbReference type="InterPro" id="IPR027417">
    <property type="entry name" value="P-loop_NTPase"/>
</dbReference>
<comment type="caution">
    <text evidence="12">The sequence shown here is derived from an EMBL/GenBank/DDBJ whole genome shotgun (WGS) entry which is preliminary data.</text>
</comment>
<proteinExistence type="predicted"/>
<evidence type="ECO:0000256" key="2">
    <source>
        <dbReference type="ARBA" id="ARBA00022475"/>
    </source>
</evidence>
<evidence type="ECO:0000256" key="7">
    <source>
        <dbReference type="ARBA" id="ARBA00022967"/>
    </source>
</evidence>
<keyword evidence="8" id="KW-0408">Iron</keyword>
<keyword evidence="10" id="KW-0472">Membrane</keyword>
<dbReference type="GO" id="GO:0005524">
    <property type="term" value="F:ATP binding"/>
    <property type="evidence" value="ECO:0007669"/>
    <property type="project" value="UniProtKB-KW"/>
</dbReference>
<dbReference type="Proteomes" id="UP001275440">
    <property type="component" value="Unassembled WGS sequence"/>
</dbReference>
<keyword evidence="9" id="KW-0406">Ion transport</keyword>
<dbReference type="SUPFAM" id="SSF52540">
    <property type="entry name" value="P-loop containing nucleoside triphosphate hydrolases"/>
    <property type="match status" value="1"/>
</dbReference>
<keyword evidence="13" id="KW-1185">Reference proteome</keyword>
<evidence type="ECO:0000313" key="13">
    <source>
        <dbReference type="Proteomes" id="UP001275440"/>
    </source>
</evidence>
<keyword evidence="6 12" id="KW-0067">ATP-binding</keyword>
<dbReference type="EMBL" id="WBMO01000001">
    <property type="protein sequence ID" value="MDV2474827.1"/>
    <property type="molecule type" value="Genomic_DNA"/>
</dbReference>
<keyword evidence="7" id="KW-1278">Translocase</keyword>
<dbReference type="RefSeq" id="WP_072814229.1">
    <property type="nucleotide sequence ID" value="NZ_JBHWXO010000024.1"/>
</dbReference>
<keyword evidence="4" id="KW-0997">Cell inner membrane</keyword>
<keyword evidence="3" id="KW-0410">Iron transport</keyword>
<dbReference type="Gene3D" id="3.40.50.300">
    <property type="entry name" value="P-loop containing nucleotide triphosphate hydrolases"/>
    <property type="match status" value="1"/>
</dbReference>
<dbReference type="PANTHER" id="PTHR42781:SF5">
    <property type="entry name" value="PUTRESCINE TRANSPORT ATP-BINDING PROTEIN POTG"/>
    <property type="match status" value="1"/>
</dbReference>
<dbReference type="InterPro" id="IPR008995">
    <property type="entry name" value="Mo/tungstate-bd_C_term_dom"/>
</dbReference>
<dbReference type="InterPro" id="IPR003439">
    <property type="entry name" value="ABC_transporter-like_ATP-bd"/>
</dbReference>
<evidence type="ECO:0000256" key="3">
    <source>
        <dbReference type="ARBA" id="ARBA00022496"/>
    </source>
</evidence>
<evidence type="ECO:0000259" key="11">
    <source>
        <dbReference type="PROSITE" id="PS50893"/>
    </source>
</evidence>
<feature type="domain" description="ABC transporter" evidence="11">
    <location>
        <begin position="4"/>
        <end position="239"/>
    </location>
</feature>
<keyword evidence="2" id="KW-1003">Cell membrane</keyword>
<dbReference type="InterPro" id="IPR015853">
    <property type="entry name" value="ABC_transpr_FbpC"/>
</dbReference>
<dbReference type="CDD" id="cd03259">
    <property type="entry name" value="ABC_Carb_Solutes_like"/>
    <property type="match status" value="1"/>
</dbReference>
<evidence type="ECO:0000256" key="10">
    <source>
        <dbReference type="ARBA" id="ARBA00023136"/>
    </source>
</evidence>
<dbReference type="SUPFAM" id="SSF50331">
    <property type="entry name" value="MOP-like"/>
    <property type="match status" value="1"/>
</dbReference>
<keyword evidence="5" id="KW-0547">Nucleotide-binding</keyword>
<evidence type="ECO:0000313" key="12">
    <source>
        <dbReference type="EMBL" id="MDV2474827.1"/>
    </source>
</evidence>
<reference evidence="12 13" key="1">
    <citation type="submission" date="2019-10" db="EMBL/GenBank/DDBJ databases">
        <title>Draft Genome Assembly of Rhodococcus zopfii DSM44189.</title>
        <authorList>
            <person name="Sutton J.M."/>
            <person name="Akob D.M."/>
            <person name="Bushman T.J."/>
        </authorList>
    </citation>
    <scope>NUCLEOTIDE SEQUENCE [LARGE SCALE GENOMIC DNA]</scope>
    <source>
        <strain evidence="12 13">DSM 44189</strain>
    </source>
</reference>
<organism evidence="12 13">
    <name type="scientific">Rhodococcus zopfii</name>
    <dbReference type="NCBI Taxonomy" id="43772"/>
    <lineage>
        <taxon>Bacteria</taxon>
        <taxon>Bacillati</taxon>
        <taxon>Actinomycetota</taxon>
        <taxon>Actinomycetes</taxon>
        <taxon>Mycobacteriales</taxon>
        <taxon>Nocardiaceae</taxon>
        <taxon>Rhodococcus</taxon>
    </lineage>
</organism>
<dbReference type="PROSITE" id="PS50893">
    <property type="entry name" value="ABC_TRANSPORTER_2"/>
    <property type="match status" value="1"/>
</dbReference>
<dbReference type="Pfam" id="PF00005">
    <property type="entry name" value="ABC_tran"/>
    <property type="match status" value="1"/>
</dbReference>
<evidence type="ECO:0000256" key="6">
    <source>
        <dbReference type="ARBA" id="ARBA00022840"/>
    </source>
</evidence>
<dbReference type="InterPro" id="IPR003593">
    <property type="entry name" value="AAA+_ATPase"/>
</dbReference>
<evidence type="ECO:0000256" key="8">
    <source>
        <dbReference type="ARBA" id="ARBA00023004"/>
    </source>
</evidence>